<dbReference type="Pfam" id="PF13196">
    <property type="entry name" value="DUF4012"/>
    <property type="match status" value="1"/>
</dbReference>
<gene>
    <name evidence="1" type="ORF">DX116_09460</name>
</gene>
<evidence type="ECO:0000313" key="1">
    <source>
        <dbReference type="EMBL" id="REK73737.1"/>
    </source>
</evidence>
<protein>
    <submittedName>
        <fullName evidence="1">DUF4012 domain-containing protein</fullName>
    </submittedName>
</protein>
<accession>A0A371PCV7</accession>
<organism evidence="1 2">
    <name type="scientific">Aeromicrobium endophyticum</name>
    <dbReference type="NCBI Taxonomy" id="2292704"/>
    <lineage>
        <taxon>Bacteria</taxon>
        <taxon>Bacillati</taxon>
        <taxon>Actinomycetota</taxon>
        <taxon>Actinomycetes</taxon>
        <taxon>Propionibacteriales</taxon>
        <taxon>Nocardioidaceae</taxon>
        <taxon>Aeromicrobium</taxon>
    </lineage>
</organism>
<dbReference type="InterPro" id="IPR025101">
    <property type="entry name" value="DUF4012"/>
</dbReference>
<comment type="caution">
    <text evidence="1">The sequence shown here is derived from an EMBL/GenBank/DDBJ whole genome shotgun (WGS) entry which is preliminary data.</text>
</comment>
<proteinExistence type="predicted"/>
<dbReference type="Proteomes" id="UP000265581">
    <property type="component" value="Unassembled WGS sequence"/>
</dbReference>
<evidence type="ECO:0000313" key="2">
    <source>
        <dbReference type="Proteomes" id="UP000265581"/>
    </source>
</evidence>
<sequence length="567" mass="59687">MAVVVTLGLVVFTYQAVGAASDLRQAARQAAQLREQVVVGGDGAKETLRGLRVSTSSAESRTDGLLWSLGSHLPVLGENVRAVRTTARALDLVAREALPPVVDVSTKVDLDVFSPRDGTIDLADVAAVAPAVARADTALTEARDALADVDPQSLLAPLRRPVGIIKQQVAGAQSAAAAGHVAARLMPTMLGGEGTRRYLLLIQNNAEVRASGGIAGSYAIVTAKNGRLSMGEQGSNLDLEPFDRGVLPMRPDEKTVFTDQLVKDLRDVNVTPDFPRSGEIARAMARQGLGVDVDGVLSVDPVAMSHVLAGTGPVTLDGNVTLDQDTAVDLLLNRVYLAVADPVAQDDFYASAARRVFDAVTQGSASSRPVVAGLVRAAEENRLMLWSRHPAEQAAIAPTGISGAFPGDAGPTPHVGVYFGDTTASKMEYYLDVTVRATSRRCLDGGRQLLTVSADVASDAPRRLPRGVSSTDARVPLSQMRLLTWLYAPHGGRFTDIRLDGEPQTITTAALGGRAETSVPLTLDPGERRRLTATMITGPGQVDDPVLTTTPGVRTIRNDVAVPSACR</sequence>
<keyword evidence="2" id="KW-1185">Reference proteome</keyword>
<reference evidence="1 2" key="1">
    <citation type="submission" date="2018-08" db="EMBL/GenBank/DDBJ databases">
        <title>Aeromicrobium sp. M2KJ-4, whole genome shotgun sequence.</title>
        <authorList>
            <person name="Tuo L."/>
        </authorList>
    </citation>
    <scope>NUCLEOTIDE SEQUENCE [LARGE SCALE GENOMIC DNA]</scope>
    <source>
        <strain evidence="1 2">M2KJ-4</strain>
    </source>
</reference>
<name>A0A371PCV7_9ACTN</name>
<dbReference type="EMBL" id="QUBR01000001">
    <property type="protein sequence ID" value="REK73737.1"/>
    <property type="molecule type" value="Genomic_DNA"/>
</dbReference>
<dbReference type="AlphaFoldDB" id="A0A371PCV7"/>